<comment type="caution">
    <text evidence="13">The sequence shown here is derived from an EMBL/GenBank/DDBJ whole genome shotgun (WGS) entry which is preliminary data.</text>
</comment>
<evidence type="ECO:0000256" key="10">
    <source>
        <dbReference type="ARBA" id="ARBA00047317"/>
    </source>
</evidence>
<dbReference type="GO" id="GO:0061599">
    <property type="term" value="F:molybdopterin molybdotransferase activity"/>
    <property type="evidence" value="ECO:0007669"/>
    <property type="project" value="UniProtKB-UniRule"/>
</dbReference>
<evidence type="ECO:0000256" key="9">
    <source>
        <dbReference type="ARBA" id="ARBA00023150"/>
    </source>
</evidence>
<comment type="similarity">
    <text evidence="4 11">Belongs to the MoeA family.</text>
</comment>
<keyword evidence="7 11" id="KW-0479">Metal-binding</keyword>
<dbReference type="AlphaFoldDB" id="A0A840B3G6"/>
<evidence type="ECO:0000313" key="14">
    <source>
        <dbReference type="Proteomes" id="UP000581447"/>
    </source>
</evidence>
<dbReference type="InterPro" id="IPR001453">
    <property type="entry name" value="MoaB/Mog_dom"/>
</dbReference>
<dbReference type="NCBIfam" id="NF045515">
    <property type="entry name" value="Glp_gephyrin"/>
    <property type="match status" value="1"/>
</dbReference>
<dbReference type="PANTHER" id="PTHR10192">
    <property type="entry name" value="MOLYBDOPTERIN BIOSYNTHESIS PROTEIN"/>
    <property type="match status" value="1"/>
</dbReference>
<dbReference type="PANTHER" id="PTHR10192:SF5">
    <property type="entry name" value="GEPHYRIN"/>
    <property type="match status" value="1"/>
</dbReference>
<dbReference type="Pfam" id="PF03453">
    <property type="entry name" value="MoeA_N"/>
    <property type="match status" value="1"/>
</dbReference>
<feature type="domain" description="MoaB/Mog" evidence="12">
    <location>
        <begin position="174"/>
        <end position="312"/>
    </location>
</feature>
<dbReference type="Pfam" id="PF03454">
    <property type="entry name" value="MoeA_C"/>
    <property type="match status" value="1"/>
</dbReference>
<dbReference type="Gene3D" id="2.170.190.11">
    <property type="entry name" value="Molybdopterin biosynthesis moea protein, domain 3"/>
    <property type="match status" value="1"/>
</dbReference>
<dbReference type="InterPro" id="IPR005111">
    <property type="entry name" value="MoeA_C_domain_IV"/>
</dbReference>
<comment type="function">
    <text evidence="2 11">Catalyzes the insertion of molybdate into adenylated molybdopterin with the concomitant release of AMP.</text>
</comment>
<comment type="catalytic activity">
    <reaction evidence="10">
        <text>adenylyl-molybdopterin + molybdate = Mo-molybdopterin + AMP + H(+)</text>
        <dbReference type="Rhea" id="RHEA:35047"/>
        <dbReference type="ChEBI" id="CHEBI:15378"/>
        <dbReference type="ChEBI" id="CHEBI:36264"/>
        <dbReference type="ChEBI" id="CHEBI:62727"/>
        <dbReference type="ChEBI" id="CHEBI:71302"/>
        <dbReference type="ChEBI" id="CHEBI:456215"/>
        <dbReference type="EC" id="2.10.1.1"/>
    </reaction>
</comment>
<keyword evidence="9 11" id="KW-0501">Molybdenum cofactor biosynthesis</keyword>
<dbReference type="RefSeq" id="WP_183940652.1">
    <property type="nucleotide sequence ID" value="NZ_BAABBG010000023.1"/>
</dbReference>
<proteinExistence type="inferred from homology"/>
<evidence type="ECO:0000256" key="3">
    <source>
        <dbReference type="ARBA" id="ARBA00005046"/>
    </source>
</evidence>
<evidence type="ECO:0000256" key="5">
    <source>
        <dbReference type="ARBA" id="ARBA00022505"/>
    </source>
</evidence>
<reference evidence="13 14" key="1">
    <citation type="submission" date="2020-08" db="EMBL/GenBank/DDBJ databases">
        <title>Genomic Encyclopedia of Type Strains, Phase IV (KMG-IV): sequencing the most valuable type-strain genomes for metagenomic binning, comparative biology and taxonomic classification.</title>
        <authorList>
            <person name="Goeker M."/>
        </authorList>
    </citation>
    <scope>NUCLEOTIDE SEQUENCE [LARGE SCALE GENOMIC DNA]</scope>
    <source>
        <strain evidence="13 14">DSM 29050</strain>
    </source>
</reference>
<comment type="pathway">
    <text evidence="3 11">Cofactor biosynthesis; molybdopterin biosynthesis.</text>
</comment>
<name>A0A840B3G6_9SPHN</name>
<sequence>MISVAEAQARLLALASPLPSVELELAKAARHYLHGPLHAKRTQPAADLSAMDGYALSSAAFPGPWHVIGESAAGRPFAGALEHNQAVRIFTGAHVPAGADTILIQEDAARDGDTVMATAKDTLAPGMHIRTAGGDFSSGDTVLATGTMLEAGPCALAAMAGHGTVRVGRWPHVTIVATGDELLPPGRECSAAEIPSSNSPMLHAMLSNLPCEIMDAGIIADRLTDLETRLSALASTTDIIVTTGGASVGDHDLVQTALRNIGADIDFWKVAMRPGKPVMAGKIGDTIVLGLPGNPSSAFVTAFLFLLPLIRHMAGSLSPLPEIFEAKSDNPLFQGGNRAEYVRARVEGGAITAFTTRDSGLVSPLSHSNALIIRDVDAPATPSGAAVQYHRLF</sequence>
<dbReference type="NCBIfam" id="TIGR00177">
    <property type="entry name" value="molyb_syn"/>
    <property type="match status" value="1"/>
</dbReference>
<dbReference type="Gene3D" id="2.40.340.10">
    <property type="entry name" value="MoeA, C-terminal, domain IV"/>
    <property type="match status" value="1"/>
</dbReference>
<dbReference type="Gene3D" id="3.90.105.10">
    <property type="entry name" value="Molybdopterin biosynthesis moea protein, domain 2"/>
    <property type="match status" value="1"/>
</dbReference>
<evidence type="ECO:0000256" key="1">
    <source>
        <dbReference type="ARBA" id="ARBA00001946"/>
    </source>
</evidence>
<dbReference type="Pfam" id="PF00994">
    <property type="entry name" value="MoCF_biosynth"/>
    <property type="match status" value="1"/>
</dbReference>
<evidence type="ECO:0000256" key="8">
    <source>
        <dbReference type="ARBA" id="ARBA00022842"/>
    </source>
</evidence>
<dbReference type="SUPFAM" id="SSF53218">
    <property type="entry name" value="Molybdenum cofactor biosynthesis proteins"/>
    <property type="match status" value="1"/>
</dbReference>
<dbReference type="InterPro" id="IPR036425">
    <property type="entry name" value="MoaB/Mog-like_dom_sf"/>
</dbReference>
<dbReference type="EMBL" id="JACIEA010000001">
    <property type="protein sequence ID" value="MBB3942775.1"/>
    <property type="molecule type" value="Genomic_DNA"/>
</dbReference>
<dbReference type="GO" id="GO:0046872">
    <property type="term" value="F:metal ion binding"/>
    <property type="evidence" value="ECO:0007669"/>
    <property type="project" value="UniProtKB-UniRule"/>
</dbReference>
<dbReference type="InterPro" id="IPR036135">
    <property type="entry name" value="MoeA_linker/N_sf"/>
</dbReference>
<dbReference type="InterPro" id="IPR036688">
    <property type="entry name" value="MoeA_C_domain_IV_sf"/>
</dbReference>
<keyword evidence="14" id="KW-1185">Reference proteome</keyword>
<dbReference type="GO" id="GO:0006777">
    <property type="term" value="P:Mo-molybdopterin cofactor biosynthetic process"/>
    <property type="evidence" value="ECO:0007669"/>
    <property type="project" value="UniProtKB-UniRule"/>
</dbReference>
<dbReference type="FunFam" id="3.40.980.10:FF:000004">
    <property type="entry name" value="Molybdopterin molybdenumtransferase"/>
    <property type="match status" value="1"/>
</dbReference>
<dbReference type="SUPFAM" id="SSF63882">
    <property type="entry name" value="MoeA N-terminal region -like"/>
    <property type="match status" value="1"/>
</dbReference>
<dbReference type="CDD" id="cd00887">
    <property type="entry name" value="MoeA"/>
    <property type="match status" value="1"/>
</dbReference>
<evidence type="ECO:0000256" key="11">
    <source>
        <dbReference type="RuleBase" id="RU365090"/>
    </source>
</evidence>
<keyword evidence="8 11" id="KW-0460">Magnesium</keyword>
<dbReference type="Proteomes" id="UP000581447">
    <property type="component" value="Unassembled WGS sequence"/>
</dbReference>
<evidence type="ECO:0000256" key="6">
    <source>
        <dbReference type="ARBA" id="ARBA00022679"/>
    </source>
</evidence>
<dbReference type="UniPathway" id="UPA00344"/>
<accession>A0A840B3G6</accession>
<keyword evidence="6 11" id="KW-0808">Transferase</keyword>
<dbReference type="InterPro" id="IPR038987">
    <property type="entry name" value="MoeA-like"/>
</dbReference>
<evidence type="ECO:0000256" key="2">
    <source>
        <dbReference type="ARBA" id="ARBA00002901"/>
    </source>
</evidence>
<evidence type="ECO:0000256" key="7">
    <source>
        <dbReference type="ARBA" id="ARBA00022723"/>
    </source>
</evidence>
<keyword evidence="5 11" id="KW-0500">Molybdenum</keyword>
<evidence type="ECO:0000259" key="12">
    <source>
        <dbReference type="SMART" id="SM00852"/>
    </source>
</evidence>
<evidence type="ECO:0000313" key="13">
    <source>
        <dbReference type="EMBL" id="MBB3942775.1"/>
    </source>
</evidence>
<dbReference type="SUPFAM" id="SSF63867">
    <property type="entry name" value="MoeA C-terminal domain-like"/>
    <property type="match status" value="1"/>
</dbReference>
<dbReference type="EC" id="2.10.1.1" evidence="11"/>
<dbReference type="SMART" id="SM00852">
    <property type="entry name" value="MoCF_biosynth"/>
    <property type="match status" value="1"/>
</dbReference>
<dbReference type="Gene3D" id="3.40.980.10">
    <property type="entry name" value="MoaB/Mog-like domain"/>
    <property type="match status" value="1"/>
</dbReference>
<comment type="cofactor">
    <cofactor evidence="1 11">
        <name>Mg(2+)</name>
        <dbReference type="ChEBI" id="CHEBI:18420"/>
    </cofactor>
</comment>
<protein>
    <recommendedName>
        <fullName evidence="11">Molybdopterin molybdenumtransferase</fullName>
        <ecNumber evidence="11">2.10.1.1</ecNumber>
    </recommendedName>
</protein>
<gene>
    <name evidence="13" type="ORF">GGR91_000997</name>
</gene>
<dbReference type="GO" id="GO:0005829">
    <property type="term" value="C:cytosol"/>
    <property type="evidence" value="ECO:0007669"/>
    <property type="project" value="TreeGrafter"/>
</dbReference>
<dbReference type="InterPro" id="IPR005110">
    <property type="entry name" value="MoeA_linker/N"/>
</dbReference>
<evidence type="ECO:0000256" key="4">
    <source>
        <dbReference type="ARBA" id="ARBA00010763"/>
    </source>
</evidence>
<organism evidence="13 14">
    <name type="scientific">Sphingorhabdus rigui</name>
    <dbReference type="NCBI Taxonomy" id="1282858"/>
    <lineage>
        <taxon>Bacteria</taxon>
        <taxon>Pseudomonadati</taxon>
        <taxon>Pseudomonadota</taxon>
        <taxon>Alphaproteobacteria</taxon>
        <taxon>Sphingomonadales</taxon>
        <taxon>Sphingomonadaceae</taxon>
        <taxon>Sphingorhabdus</taxon>
    </lineage>
</organism>